<evidence type="ECO:0000256" key="1">
    <source>
        <dbReference type="ARBA" id="ARBA00022598"/>
    </source>
</evidence>
<dbReference type="EMBL" id="HBIR01020226">
    <property type="protein sequence ID" value="CAE0546069.1"/>
    <property type="molecule type" value="Transcribed_RNA"/>
</dbReference>
<dbReference type="InterPro" id="IPR015413">
    <property type="entry name" value="Methionyl/Leucyl_tRNA_Synth"/>
</dbReference>
<dbReference type="Pfam" id="PF09334">
    <property type="entry name" value="tRNA-synt_1g"/>
    <property type="match status" value="1"/>
</dbReference>
<protein>
    <recommendedName>
        <fullName evidence="6">Methionyl/Leucyl tRNA synthetase domain-containing protein</fullName>
    </recommendedName>
</protein>
<reference evidence="7" key="1">
    <citation type="submission" date="2021-01" db="EMBL/GenBank/DDBJ databases">
        <authorList>
            <person name="Corre E."/>
            <person name="Pelletier E."/>
            <person name="Niang G."/>
            <person name="Scheremetjew M."/>
            <person name="Finn R."/>
            <person name="Kale V."/>
            <person name="Holt S."/>
            <person name="Cochrane G."/>
            <person name="Meng A."/>
            <person name="Brown T."/>
            <person name="Cohen L."/>
        </authorList>
    </citation>
    <scope>NUCLEOTIDE SEQUENCE</scope>
    <source>
        <strain evidence="7">379</strain>
    </source>
</reference>
<name>A0A7S3WA42_EMIHU</name>
<dbReference type="PANTHER" id="PTHR43326">
    <property type="entry name" value="METHIONYL-TRNA SYNTHETASE"/>
    <property type="match status" value="1"/>
</dbReference>
<dbReference type="GO" id="GO:0005524">
    <property type="term" value="F:ATP binding"/>
    <property type="evidence" value="ECO:0007669"/>
    <property type="project" value="UniProtKB-KW"/>
</dbReference>
<keyword evidence="4" id="KW-0648">Protein biosynthesis</keyword>
<evidence type="ECO:0000259" key="6">
    <source>
        <dbReference type="Pfam" id="PF09334"/>
    </source>
</evidence>
<keyword evidence="5" id="KW-0030">Aminoacyl-tRNA synthetase</keyword>
<dbReference type="AlphaFoldDB" id="A0A7S3WA42"/>
<keyword evidence="2" id="KW-0547">Nucleotide-binding</keyword>
<feature type="domain" description="Methionyl/Leucyl tRNA synthetase" evidence="6">
    <location>
        <begin position="27"/>
        <end position="150"/>
    </location>
</feature>
<dbReference type="InterPro" id="IPR014729">
    <property type="entry name" value="Rossmann-like_a/b/a_fold"/>
</dbReference>
<dbReference type="Gene3D" id="3.40.50.620">
    <property type="entry name" value="HUPs"/>
    <property type="match status" value="1"/>
</dbReference>
<evidence type="ECO:0000256" key="4">
    <source>
        <dbReference type="ARBA" id="ARBA00022917"/>
    </source>
</evidence>
<organism evidence="7">
    <name type="scientific">Emiliania huxleyi</name>
    <name type="common">Coccolithophore</name>
    <name type="synonym">Pontosphaera huxleyi</name>
    <dbReference type="NCBI Taxonomy" id="2903"/>
    <lineage>
        <taxon>Eukaryota</taxon>
        <taxon>Haptista</taxon>
        <taxon>Haptophyta</taxon>
        <taxon>Prymnesiophyceae</taxon>
        <taxon>Isochrysidales</taxon>
        <taxon>Noelaerhabdaceae</taxon>
        <taxon>Emiliania</taxon>
    </lineage>
</organism>
<keyword evidence="3" id="KW-0067">ATP-binding</keyword>
<sequence length="181" mass="20174">MSQVGDCRVLSVPLGSSRPTSVTVEATSQVEAHIRSHPEFIQPESRRNEILDRLKEPLRDLSVSRATFTWGIPVPGDEKHVMYVWFDALTNYLSGIEYGSGGKDGFWPCDVHLIGKDIIWFHCIIWPALLLSLGIPLPRCVLAHGFVHGSDGRHQLDQFTRKKEVAPPFGAQSACWLSGAR</sequence>
<evidence type="ECO:0000313" key="7">
    <source>
        <dbReference type="EMBL" id="CAE0546069.1"/>
    </source>
</evidence>
<dbReference type="PANTHER" id="PTHR43326:SF2">
    <property type="entry name" value="METHIONINE--TRNA LIGASE"/>
    <property type="match status" value="1"/>
</dbReference>
<evidence type="ECO:0000256" key="5">
    <source>
        <dbReference type="ARBA" id="ARBA00023146"/>
    </source>
</evidence>
<evidence type="ECO:0000256" key="2">
    <source>
        <dbReference type="ARBA" id="ARBA00022741"/>
    </source>
</evidence>
<dbReference type="SUPFAM" id="SSF52374">
    <property type="entry name" value="Nucleotidylyl transferase"/>
    <property type="match status" value="1"/>
</dbReference>
<dbReference type="GO" id="GO:0004825">
    <property type="term" value="F:methionine-tRNA ligase activity"/>
    <property type="evidence" value="ECO:0007669"/>
    <property type="project" value="InterPro"/>
</dbReference>
<keyword evidence="1" id="KW-0436">Ligase</keyword>
<dbReference type="InterPro" id="IPR023457">
    <property type="entry name" value="Met-tRNA_synth_2"/>
</dbReference>
<accession>A0A7S3WA42</accession>
<proteinExistence type="predicted"/>
<dbReference type="GO" id="GO:0006431">
    <property type="term" value="P:methionyl-tRNA aminoacylation"/>
    <property type="evidence" value="ECO:0007669"/>
    <property type="project" value="TreeGrafter"/>
</dbReference>
<evidence type="ECO:0000256" key="3">
    <source>
        <dbReference type="ARBA" id="ARBA00022840"/>
    </source>
</evidence>
<gene>
    <name evidence="7" type="ORF">EHUX00137_LOCUS15356</name>
</gene>